<dbReference type="Proteomes" id="UP000472264">
    <property type="component" value="Chromosome 1"/>
</dbReference>
<dbReference type="GO" id="GO:0046872">
    <property type="term" value="F:metal ion binding"/>
    <property type="evidence" value="ECO:0007669"/>
    <property type="project" value="UniProtKB-KW"/>
</dbReference>
<sequence>MDLSPFDKDNSVSCRLASQVPDICKTEDCCLGIDEAGRGPVLGPMVYGICFCPVSKKEQLKNLKVAGQNTI</sequence>
<dbReference type="GO" id="GO:0006298">
    <property type="term" value="P:mismatch repair"/>
    <property type="evidence" value="ECO:0007669"/>
    <property type="project" value="TreeGrafter"/>
</dbReference>
<evidence type="ECO:0000256" key="5">
    <source>
        <dbReference type="ARBA" id="ARBA00022801"/>
    </source>
</evidence>
<keyword evidence="3" id="KW-0479">Metal-binding</keyword>
<dbReference type="Ensembl" id="ENSENLT00000051851.1">
    <property type="protein sequence ID" value="ENSENLP00000050611.1"/>
    <property type="gene ID" value="ENSENLG00000021263.1"/>
</dbReference>
<accession>A0A665X3E4</accession>
<proteinExistence type="inferred from homology"/>
<keyword evidence="4 7" id="KW-0255">Endonuclease</keyword>
<evidence type="ECO:0000313" key="9">
    <source>
        <dbReference type="Ensembl" id="ENSENLP00000050611.1"/>
    </source>
</evidence>
<dbReference type="InterPro" id="IPR012337">
    <property type="entry name" value="RNaseH-like_sf"/>
</dbReference>
<reference evidence="9" key="2">
    <citation type="submission" date="2025-08" db="UniProtKB">
        <authorList>
            <consortium name="Ensembl"/>
        </authorList>
    </citation>
    <scope>IDENTIFICATION</scope>
</reference>
<dbReference type="InterPro" id="IPR001352">
    <property type="entry name" value="RNase_HII/HIII"/>
</dbReference>
<reference evidence="9" key="1">
    <citation type="submission" date="2021-04" db="EMBL/GenBank/DDBJ databases">
        <authorList>
            <consortium name="Wellcome Sanger Institute Data Sharing"/>
        </authorList>
    </citation>
    <scope>NUCLEOTIDE SEQUENCE [LARGE SCALE GENOMIC DNA]</scope>
</reference>
<dbReference type="GO" id="GO:0032299">
    <property type="term" value="C:ribonuclease H2 complex"/>
    <property type="evidence" value="ECO:0007669"/>
    <property type="project" value="TreeGrafter"/>
</dbReference>
<gene>
    <name evidence="9" type="primary">rnaseh2a</name>
</gene>
<evidence type="ECO:0000256" key="4">
    <source>
        <dbReference type="ARBA" id="ARBA00022759"/>
    </source>
</evidence>
<organism evidence="9 10">
    <name type="scientific">Echeneis naucrates</name>
    <name type="common">Live sharksucker</name>
    <dbReference type="NCBI Taxonomy" id="173247"/>
    <lineage>
        <taxon>Eukaryota</taxon>
        <taxon>Metazoa</taxon>
        <taxon>Chordata</taxon>
        <taxon>Craniata</taxon>
        <taxon>Vertebrata</taxon>
        <taxon>Euteleostomi</taxon>
        <taxon>Actinopterygii</taxon>
        <taxon>Neopterygii</taxon>
        <taxon>Teleostei</taxon>
        <taxon>Neoteleostei</taxon>
        <taxon>Acanthomorphata</taxon>
        <taxon>Carangaria</taxon>
        <taxon>Carangiformes</taxon>
        <taxon>Echeneidae</taxon>
        <taxon>Echeneis</taxon>
    </lineage>
</organism>
<comment type="function">
    <text evidence="7">Endonuclease that specifically degrades the RNA of RNA-DNA hybrids.</text>
</comment>
<dbReference type="GO" id="GO:0004523">
    <property type="term" value="F:RNA-DNA hybrid ribonuclease activity"/>
    <property type="evidence" value="ECO:0007669"/>
    <property type="project" value="UniProtKB-EC"/>
</dbReference>
<dbReference type="InterPro" id="IPR024567">
    <property type="entry name" value="RNase_HII/HIII_dom"/>
</dbReference>
<evidence type="ECO:0000256" key="1">
    <source>
        <dbReference type="ARBA" id="ARBA00000077"/>
    </source>
</evidence>
<comment type="similarity">
    <text evidence="7">Belongs to the RNase HII family.</text>
</comment>
<evidence type="ECO:0000259" key="8">
    <source>
        <dbReference type="PROSITE" id="PS51975"/>
    </source>
</evidence>
<name>A0A665X3E4_ECHNA</name>
<dbReference type="AlphaFoldDB" id="A0A665X3E4"/>
<dbReference type="Pfam" id="PF01351">
    <property type="entry name" value="RNase_HII"/>
    <property type="match status" value="1"/>
</dbReference>
<dbReference type="InterPro" id="IPR036397">
    <property type="entry name" value="RNaseH_sf"/>
</dbReference>
<dbReference type="GO" id="GO:0043137">
    <property type="term" value="P:DNA replication, removal of RNA primer"/>
    <property type="evidence" value="ECO:0007669"/>
    <property type="project" value="TreeGrafter"/>
</dbReference>
<evidence type="ECO:0000256" key="6">
    <source>
        <dbReference type="PROSITE-ProRule" id="PRU01319"/>
    </source>
</evidence>
<evidence type="ECO:0000256" key="2">
    <source>
        <dbReference type="ARBA" id="ARBA00022722"/>
    </source>
</evidence>
<evidence type="ECO:0000256" key="7">
    <source>
        <dbReference type="RuleBase" id="RU003515"/>
    </source>
</evidence>
<comment type="catalytic activity">
    <reaction evidence="1 7">
        <text>Endonucleolytic cleavage to 5'-phosphomonoester.</text>
        <dbReference type="EC" id="3.1.26.4"/>
    </reaction>
</comment>
<comment type="caution">
    <text evidence="6">Lacks conserved residue(s) required for the propagation of feature annotation.</text>
</comment>
<dbReference type="SUPFAM" id="SSF53098">
    <property type="entry name" value="Ribonuclease H-like"/>
    <property type="match status" value="1"/>
</dbReference>
<reference evidence="9" key="3">
    <citation type="submission" date="2025-09" db="UniProtKB">
        <authorList>
            <consortium name="Ensembl"/>
        </authorList>
    </citation>
    <scope>IDENTIFICATION</scope>
</reference>
<feature type="domain" description="RNase H type-2" evidence="8">
    <location>
        <begin position="28"/>
        <end position="71"/>
    </location>
</feature>
<dbReference type="EC" id="3.1.26.4" evidence="7"/>
<evidence type="ECO:0000313" key="10">
    <source>
        <dbReference type="Proteomes" id="UP000472264"/>
    </source>
</evidence>
<protein>
    <recommendedName>
        <fullName evidence="7">Ribonuclease</fullName>
        <ecNumber evidence="7">3.1.26.4</ecNumber>
    </recommendedName>
</protein>
<dbReference type="PROSITE" id="PS51975">
    <property type="entry name" value="RNASE_H_2"/>
    <property type="match status" value="1"/>
</dbReference>
<keyword evidence="2 7" id="KW-0540">Nuclease</keyword>
<dbReference type="PANTHER" id="PTHR10954:SF7">
    <property type="entry name" value="RIBONUCLEASE H2 SUBUNIT A"/>
    <property type="match status" value="1"/>
</dbReference>
<dbReference type="PANTHER" id="PTHR10954">
    <property type="entry name" value="RIBONUCLEASE H2 SUBUNIT A"/>
    <property type="match status" value="1"/>
</dbReference>
<evidence type="ECO:0000256" key="3">
    <source>
        <dbReference type="ARBA" id="ARBA00022723"/>
    </source>
</evidence>
<keyword evidence="10" id="KW-1185">Reference proteome</keyword>
<keyword evidence="5 7" id="KW-0378">Hydrolase</keyword>
<dbReference type="GO" id="GO:0003723">
    <property type="term" value="F:RNA binding"/>
    <property type="evidence" value="ECO:0007669"/>
    <property type="project" value="UniProtKB-UniRule"/>
</dbReference>
<dbReference type="Gene3D" id="3.30.420.10">
    <property type="entry name" value="Ribonuclease H-like superfamily/Ribonuclease H"/>
    <property type="match status" value="1"/>
</dbReference>